<accession>A0AA85J3R0</accession>
<name>A0AA85J3R0_TRIRE</name>
<evidence type="ECO:0000313" key="1">
    <source>
        <dbReference type="Proteomes" id="UP000050795"/>
    </source>
</evidence>
<dbReference type="AlphaFoldDB" id="A0AA85J3R0"/>
<dbReference type="Proteomes" id="UP000050795">
    <property type="component" value="Unassembled WGS sequence"/>
</dbReference>
<keyword evidence="1" id="KW-1185">Reference proteome</keyword>
<organism evidence="1 2">
    <name type="scientific">Trichobilharzia regenti</name>
    <name type="common">Nasal bird schistosome</name>
    <dbReference type="NCBI Taxonomy" id="157069"/>
    <lineage>
        <taxon>Eukaryota</taxon>
        <taxon>Metazoa</taxon>
        <taxon>Spiralia</taxon>
        <taxon>Lophotrochozoa</taxon>
        <taxon>Platyhelminthes</taxon>
        <taxon>Trematoda</taxon>
        <taxon>Digenea</taxon>
        <taxon>Strigeidida</taxon>
        <taxon>Schistosomatoidea</taxon>
        <taxon>Schistosomatidae</taxon>
        <taxon>Trichobilharzia</taxon>
    </lineage>
</organism>
<evidence type="ECO:0000313" key="2">
    <source>
        <dbReference type="WBParaSite" id="TREG1_138780.1"/>
    </source>
</evidence>
<reference evidence="2" key="2">
    <citation type="submission" date="2023-11" db="UniProtKB">
        <authorList>
            <consortium name="WormBaseParasite"/>
        </authorList>
    </citation>
    <scope>IDENTIFICATION</scope>
</reference>
<proteinExistence type="predicted"/>
<sequence>MMTGVDKVFVYRTPYGPPSATIFLKSCRIRFFSTLLDSTLTDQRNRLSNILETLTQLFLNCVAESMLFPGDLKFNQEFISLQVGDHLKPGITCLLSRCCSASFSCITLTYDPNMDRGQVL</sequence>
<dbReference type="WBParaSite" id="TREG1_138780.1">
    <property type="protein sequence ID" value="TREG1_138780.1"/>
    <property type="gene ID" value="TREG1_138780"/>
</dbReference>
<reference evidence="1" key="1">
    <citation type="submission" date="2022-06" db="EMBL/GenBank/DDBJ databases">
        <authorList>
            <person name="Berger JAMES D."/>
            <person name="Berger JAMES D."/>
        </authorList>
    </citation>
    <scope>NUCLEOTIDE SEQUENCE [LARGE SCALE GENOMIC DNA]</scope>
</reference>
<protein>
    <submittedName>
        <fullName evidence="2">Uncharacterized protein</fullName>
    </submittedName>
</protein>